<dbReference type="PIRSF" id="PIRSF000451">
    <property type="entry name" value="PKS_III"/>
    <property type="match status" value="1"/>
</dbReference>
<feature type="domain" description="Chalcone/stilbene synthase C-terminal" evidence="5">
    <location>
        <begin position="252"/>
        <end position="368"/>
    </location>
</feature>
<dbReference type="GO" id="GO:0016747">
    <property type="term" value="F:acyltransferase activity, transferring groups other than amino-acyl groups"/>
    <property type="evidence" value="ECO:0007669"/>
    <property type="project" value="InterPro"/>
</dbReference>
<dbReference type="Pfam" id="PF00195">
    <property type="entry name" value="Chal_sti_synt_N"/>
    <property type="match status" value="1"/>
</dbReference>
<dbReference type="CDD" id="cd00831">
    <property type="entry name" value="CHS_like"/>
    <property type="match status" value="1"/>
</dbReference>
<dbReference type="InterPro" id="IPR016039">
    <property type="entry name" value="Thiolase-like"/>
</dbReference>
<dbReference type="AlphaFoldDB" id="A0A7X0FTI6"/>
<proteinExistence type="inferred from homology"/>
<gene>
    <name evidence="6" type="ORF">HD594_003039</name>
</gene>
<dbReference type="InterPro" id="IPR012328">
    <property type="entry name" value="Chalcone/stilbene_synt_C"/>
</dbReference>
<dbReference type="GO" id="GO:0030639">
    <property type="term" value="P:polyketide biosynthetic process"/>
    <property type="evidence" value="ECO:0007669"/>
    <property type="project" value="TreeGrafter"/>
</dbReference>
<dbReference type="InterPro" id="IPR011141">
    <property type="entry name" value="Polyketide_synthase_type-III"/>
</dbReference>
<dbReference type="Proteomes" id="UP000537775">
    <property type="component" value="Unassembled WGS sequence"/>
</dbReference>
<dbReference type="InterPro" id="IPR001099">
    <property type="entry name" value="Chalcone/stilbene_synt_N"/>
</dbReference>
<protein>
    <submittedName>
        <fullName evidence="6">Putative naringenin-chalcone synthase</fullName>
    </submittedName>
</protein>
<feature type="active site" description="Acyl-thioester intermediate" evidence="3">
    <location>
        <position position="162"/>
    </location>
</feature>
<evidence type="ECO:0000256" key="1">
    <source>
        <dbReference type="ARBA" id="ARBA00005531"/>
    </source>
</evidence>
<dbReference type="PANTHER" id="PTHR11877">
    <property type="entry name" value="HYDROXYMETHYLGLUTARYL-COA SYNTHASE"/>
    <property type="match status" value="1"/>
</dbReference>
<dbReference type="RefSeq" id="WP_184751764.1">
    <property type="nucleotide sequence ID" value="NZ_BAAAJR010000001.1"/>
</dbReference>
<dbReference type="Gene3D" id="3.40.47.10">
    <property type="match status" value="2"/>
</dbReference>
<dbReference type="Pfam" id="PF02797">
    <property type="entry name" value="Chal_sti_synt_C"/>
    <property type="match status" value="1"/>
</dbReference>
<dbReference type="PANTHER" id="PTHR11877:SF46">
    <property type="entry name" value="TYPE III POLYKETIDE SYNTHASE A"/>
    <property type="match status" value="1"/>
</dbReference>
<dbReference type="EMBL" id="JACHML010000001">
    <property type="protein sequence ID" value="MBB6392726.1"/>
    <property type="molecule type" value="Genomic_DNA"/>
</dbReference>
<evidence type="ECO:0000256" key="2">
    <source>
        <dbReference type="ARBA" id="ARBA00022679"/>
    </source>
</evidence>
<organism evidence="6 7">
    <name type="scientific">Microbacterium thalassium</name>
    <dbReference type="NCBI Taxonomy" id="362649"/>
    <lineage>
        <taxon>Bacteria</taxon>
        <taxon>Bacillati</taxon>
        <taxon>Actinomycetota</taxon>
        <taxon>Actinomycetes</taxon>
        <taxon>Micrococcales</taxon>
        <taxon>Microbacteriaceae</taxon>
        <taxon>Microbacterium</taxon>
    </lineage>
</organism>
<evidence type="ECO:0000313" key="7">
    <source>
        <dbReference type="Proteomes" id="UP000537775"/>
    </source>
</evidence>
<evidence type="ECO:0000259" key="4">
    <source>
        <dbReference type="Pfam" id="PF00195"/>
    </source>
</evidence>
<name>A0A7X0FTI6_9MICO</name>
<accession>A0A7X0FTI6</accession>
<evidence type="ECO:0000259" key="5">
    <source>
        <dbReference type="Pfam" id="PF02797"/>
    </source>
</evidence>
<sequence length="376" mass="38892">MTARIVSIGTAVPETRLDQQRARDFFAAQPGADRLAQRRIRAVFDASAIEQRYTVLSQLADPAAPPADRTDGIDGLDFVDESVLLSPATGARNDTYRRLAPALSASAAGAALADAGIAASAVTHVVTVSCTGFFAPGPDYRLVRDLGLPGTAQRSHLGFIGCAAALPALRLAAQITGAEPGAVVLVAATELCTLHVRDSTDPQQIVASSVFADGAAAAVITADAATGAPGGLELDRFGTALTSEGEADMVWSIGDHGFEMILSAEVPRIVGREIRGALDRFLAGDPPPDAWAVHPGGRSVLDRVEAGLDLDPEALATSRAVLRDFGNMSSATILFILRAMLHDDALRDGTRVAALAFGPGLTVESALLTKRSPAAA</sequence>
<feature type="domain" description="Chalcone/stilbene synthase N-terminal" evidence="4">
    <location>
        <begin position="3"/>
        <end position="223"/>
    </location>
</feature>
<comment type="similarity">
    <text evidence="1">Belongs to the thiolase-like superfamily. Chalcone/stilbene synthases family.</text>
</comment>
<keyword evidence="2" id="KW-0808">Transferase</keyword>
<keyword evidence="7" id="KW-1185">Reference proteome</keyword>
<evidence type="ECO:0000256" key="3">
    <source>
        <dbReference type="PIRSR" id="PIRSR000451-1"/>
    </source>
</evidence>
<dbReference type="SUPFAM" id="SSF53901">
    <property type="entry name" value="Thiolase-like"/>
    <property type="match status" value="1"/>
</dbReference>
<reference evidence="6 7" key="1">
    <citation type="submission" date="2020-08" db="EMBL/GenBank/DDBJ databases">
        <title>Sequencing the genomes of 1000 actinobacteria strains.</title>
        <authorList>
            <person name="Klenk H.-P."/>
        </authorList>
    </citation>
    <scope>NUCLEOTIDE SEQUENCE [LARGE SCALE GENOMIC DNA]</scope>
    <source>
        <strain evidence="6 7">DSM 12511</strain>
    </source>
</reference>
<comment type="caution">
    <text evidence="6">The sequence shown here is derived from an EMBL/GenBank/DDBJ whole genome shotgun (WGS) entry which is preliminary data.</text>
</comment>
<evidence type="ECO:0000313" key="6">
    <source>
        <dbReference type="EMBL" id="MBB6392726.1"/>
    </source>
</evidence>